<organism evidence="2 3">
    <name type="scientific">Chryseobacterium carnipullorum</name>
    <dbReference type="NCBI Taxonomy" id="1124835"/>
    <lineage>
        <taxon>Bacteria</taxon>
        <taxon>Pseudomonadati</taxon>
        <taxon>Bacteroidota</taxon>
        <taxon>Flavobacteriia</taxon>
        <taxon>Flavobacteriales</taxon>
        <taxon>Weeksellaceae</taxon>
        <taxon>Chryseobacterium group</taxon>
        <taxon>Chryseobacterium</taxon>
    </lineage>
</organism>
<dbReference type="EMBL" id="UFVQ01000003">
    <property type="protein sequence ID" value="STD13018.1"/>
    <property type="molecule type" value="Genomic_DNA"/>
</dbReference>
<evidence type="ECO:0000313" key="2">
    <source>
        <dbReference type="EMBL" id="STD13018.1"/>
    </source>
</evidence>
<keyword evidence="1" id="KW-1133">Transmembrane helix</keyword>
<name>A0A376ES21_CHRCU</name>
<dbReference type="AlphaFoldDB" id="A0A376ES21"/>
<dbReference type="Proteomes" id="UP000255224">
    <property type="component" value="Unassembled WGS sequence"/>
</dbReference>
<sequence length="128" mass="15298">MKKKHHHKNKPGFFKKWSAKLHLWFGLGIGFLIFIISITGALYVFKDELENFTRKDVIYHNEQNIEQKNVLPIRMMEKSVVEQVKEKYPVHWVNVPIDKRDLIFFIGMNTTRRPGIILMNCRFIKPLM</sequence>
<proteinExistence type="predicted"/>
<protein>
    <submittedName>
        <fullName evidence="2">Uncharacterized iron-regulated membrane protein</fullName>
    </submittedName>
</protein>
<dbReference type="InterPro" id="IPR005625">
    <property type="entry name" value="PepSY-ass_TM"/>
</dbReference>
<evidence type="ECO:0000256" key="1">
    <source>
        <dbReference type="SAM" id="Phobius"/>
    </source>
</evidence>
<keyword evidence="1" id="KW-0472">Membrane</keyword>
<gene>
    <name evidence="2" type="ORF">NCTC13533_05332</name>
</gene>
<dbReference type="Pfam" id="PF03929">
    <property type="entry name" value="PepSY_TM"/>
    <property type="match status" value="1"/>
</dbReference>
<feature type="transmembrane region" description="Helical" evidence="1">
    <location>
        <begin position="21"/>
        <end position="45"/>
    </location>
</feature>
<keyword evidence="1" id="KW-0812">Transmembrane</keyword>
<accession>A0A376ES21</accession>
<reference evidence="2 3" key="1">
    <citation type="submission" date="2018-06" db="EMBL/GenBank/DDBJ databases">
        <authorList>
            <consortium name="Pathogen Informatics"/>
            <person name="Doyle S."/>
        </authorList>
    </citation>
    <scope>NUCLEOTIDE SEQUENCE [LARGE SCALE GENOMIC DNA]</scope>
    <source>
        <strain evidence="2 3">NCTC13533</strain>
    </source>
</reference>
<evidence type="ECO:0000313" key="3">
    <source>
        <dbReference type="Proteomes" id="UP000255224"/>
    </source>
</evidence>